<keyword evidence="1" id="KW-0812">Transmembrane</keyword>
<keyword evidence="1" id="KW-0472">Membrane</keyword>
<name>A0ABW6A9R8_9BACT</name>
<feature type="transmembrane region" description="Helical" evidence="1">
    <location>
        <begin position="44"/>
        <end position="64"/>
    </location>
</feature>
<evidence type="ECO:0000313" key="3">
    <source>
        <dbReference type="Proteomes" id="UP001597511"/>
    </source>
</evidence>
<keyword evidence="3" id="KW-1185">Reference proteome</keyword>
<gene>
    <name evidence="2" type="ORF">ACFS6H_16030</name>
</gene>
<feature type="transmembrane region" description="Helical" evidence="1">
    <location>
        <begin position="6"/>
        <end position="37"/>
    </location>
</feature>
<dbReference type="Proteomes" id="UP001597511">
    <property type="component" value="Unassembled WGS sequence"/>
</dbReference>
<dbReference type="EMBL" id="JBHUOZ010000003">
    <property type="protein sequence ID" value="MFD2921235.1"/>
    <property type="molecule type" value="Genomic_DNA"/>
</dbReference>
<reference evidence="3" key="1">
    <citation type="journal article" date="2019" name="Int. J. Syst. Evol. Microbiol.">
        <title>The Global Catalogue of Microorganisms (GCM) 10K type strain sequencing project: providing services to taxonomists for standard genome sequencing and annotation.</title>
        <authorList>
            <consortium name="The Broad Institute Genomics Platform"/>
            <consortium name="The Broad Institute Genome Sequencing Center for Infectious Disease"/>
            <person name="Wu L."/>
            <person name="Ma J."/>
        </authorList>
    </citation>
    <scope>NUCLEOTIDE SEQUENCE [LARGE SCALE GENOMIC DNA]</scope>
    <source>
        <strain evidence="3">KCTC 23299</strain>
    </source>
</reference>
<organism evidence="2 3">
    <name type="scientific">Terrimonas rubra</name>
    <dbReference type="NCBI Taxonomy" id="1035890"/>
    <lineage>
        <taxon>Bacteria</taxon>
        <taxon>Pseudomonadati</taxon>
        <taxon>Bacteroidota</taxon>
        <taxon>Chitinophagia</taxon>
        <taxon>Chitinophagales</taxon>
        <taxon>Chitinophagaceae</taxon>
        <taxon>Terrimonas</taxon>
    </lineage>
</organism>
<evidence type="ECO:0000313" key="2">
    <source>
        <dbReference type="EMBL" id="MFD2921235.1"/>
    </source>
</evidence>
<evidence type="ECO:0000256" key="1">
    <source>
        <dbReference type="SAM" id="Phobius"/>
    </source>
</evidence>
<keyword evidence="1" id="KW-1133">Transmembrane helix</keyword>
<sequence length="117" mass="12597">MKFIIATILTILLAFIAGLYLPWWGFAIAAFVVGLLVHQRAGRSFLAGFTSLFLLWLVLAWWQSSANDNILAGKIAQLLGIGNNAVLLMIITAFIAALVAGFAAMSGSFLRSKPVTK</sequence>
<dbReference type="RefSeq" id="WP_386101139.1">
    <property type="nucleotide sequence ID" value="NZ_JBHUOZ010000003.1"/>
</dbReference>
<comment type="caution">
    <text evidence="2">The sequence shown here is derived from an EMBL/GenBank/DDBJ whole genome shotgun (WGS) entry which is preliminary data.</text>
</comment>
<protein>
    <submittedName>
        <fullName evidence="2">Uncharacterized protein</fullName>
    </submittedName>
</protein>
<feature type="transmembrane region" description="Helical" evidence="1">
    <location>
        <begin position="84"/>
        <end position="110"/>
    </location>
</feature>
<proteinExistence type="predicted"/>
<accession>A0ABW6A9R8</accession>